<dbReference type="RefSeq" id="WP_199394403.1">
    <property type="nucleotide sequence ID" value="NZ_JAEMHK010000004.1"/>
</dbReference>
<feature type="transmembrane region" description="Helical" evidence="1">
    <location>
        <begin position="39"/>
        <end position="56"/>
    </location>
</feature>
<evidence type="ECO:0000313" key="3">
    <source>
        <dbReference type="Proteomes" id="UP000641025"/>
    </source>
</evidence>
<protein>
    <submittedName>
        <fullName evidence="2">DUF1294 domain-containing protein</fullName>
    </submittedName>
</protein>
<name>A0ABS0YPN8_9BACT</name>
<organism evidence="2 3">
    <name type="scientific">Geomonas propionica</name>
    <dbReference type="NCBI Taxonomy" id="2798582"/>
    <lineage>
        <taxon>Bacteria</taxon>
        <taxon>Pseudomonadati</taxon>
        <taxon>Thermodesulfobacteriota</taxon>
        <taxon>Desulfuromonadia</taxon>
        <taxon>Geobacterales</taxon>
        <taxon>Geobacteraceae</taxon>
        <taxon>Geomonas</taxon>
    </lineage>
</organism>
<dbReference type="Proteomes" id="UP000641025">
    <property type="component" value="Unassembled WGS sequence"/>
</dbReference>
<evidence type="ECO:0000313" key="2">
    <source>
        <dbReference type="EMBL" id="MBJ6799888.1"/>
    </source>
</evidence>
<dbReference type="EMBL" id="JAEMHK010000004">
    <property type="protein sequence ID" value="MBJ6799888.1"/>
    <property type="molecule type" value="Genomic_DNA"/>
</dbReference>
<evidence type="ECO:0000256" key="1">
    <source>
        <dbReference type="SAM" id="Phobius"/>
    </source>
</evidence>
<dbReference type="InterPro" id="IPR010718">
    <property type="entry name" value="DUF1294"/>
</dbReference>
<gene>
    <name evidence="2" type="ORF">JFN90_07025</name>
</gene>
<dbReference type="Pfam" id="PF06961">
    <property type="entry name" value="DUF1294"/>
    <property type="match status" value="1"/>
</dbReference>
<reference evidence="2 3" key="1">
    <citation type="submission" date="2020-12" db="EMBL/GenBank/DDBJ databases">
        <title>Geomonas sp. Red259, isolated from paddy soil.</title>
        <authorList>
            <person name="Xu Z."/>
            <person name="Zhang Z."/>
            <person name="Masuda Y."/>
            <person name="Itoh H."/>
            <person name="Senoo K."/>
        </authorList>
    </citation>
    <scope>NUCLEOTIDE SEQUENCE [LARGE SCALE GENOMIC DNA]</scope>
    <source>
        <strain evidence="2 3">Red259</strain>
    </source>
</reference>
<keyword evidence="3" id="KW-1185">Reference proteome</keyword>
<sequence length="125" mass="13576">MGYAEAREHRKPPSYLWGPASLLLLAALVRLGLFPAALLFAYLLASLLAFLLYALDKQAALRGMRRVRERTLHLAALLGGWPGAVLAQRALHHKTQKGSFLVLFRLTVLANCAALALYGWAGPGA</sequence>
<keyword evidence="1" id="KW-1133">Transmembrane helix</keyword>
<feature type="transmembrane region" description="Helical" evidence="1">
    <location>
        <begin position="100"/>
        <end position="121"/>
    </location>
</feature>
<keyword evidence="1" id="KW-0472">Membrane</keyword>
<feature type="transmembrane region" description="Helical" evidence="1">
    <location>
        <begin position="15"/>
        <end position="33"/>
    </location>
</feature>
<comment type="caution">
    <text evidence="2">The sequence shown here is derived from an EMBL/GenBank/DDBJ whole genome shotgun (WGS) entry which is preliminary data.</text>
</comment>
<keyword evidence="1" id="KW-0812">Transmembrane</keyword>
<accession>A0ABS0YPN8</accession>
<proteinExistence type="predicted"/>